<protein>
    <submittedName>
        <fullName evidence="1">Uncharacterized protein</fullName>
    </submittedName>
</protein>
<gene>
    <name evidence="1" type="ORF">BS640_19745</name>
</gene>
<comment type="caution">
    <text evidence="1">The sequence shown here is derived from an EMBL/GenBank/DDBJ whole genome shotgun (WGS) entry which is preliminary data.</text>
</comment>
<keyword evidence="2" id="KW-1185">Reference proteome</keyword>
<reference evidence="1 2" key="1">
    <citation type="journal article" date="2017" name="Int. J. Syst. Evol. Microbiol.">
        <title>Rouxiella badensis sp. nov. and Rouxiella silvae sp. nov. isolated from peat bog soil in Germany and emendation of the genus description.</title>
        <authorList>
            <person name="Le Fleche-Mateos A."/>
            <person name="Kugler J.H."/>
            <person name="Hansen S.H."/>
            <person name="Syldatk C."/>
            <person name="Hausmann R."/>
            <person name="Lomprez F."/>
            <person name="Vandenbogaert M."/>
            <person name="Manuguerra J.C."/>
            <person name="Grimont P.A."/>
        </authorList>
    </citation>
    <scope>NUCLEOTIDE SEQUENCE [LARGE SCALE GENOMIC DNA]</scope>
    <source>
        <strain evidence="1 2">DSM 100043</strain>
    </source>
</reference>
<organism evidence="1 2">
    <name type="scientific">Rouxiella badensis</name>
    <dbReference type="NCBI Taxonomy" id="1646377"/>
    <lineage>
        <taxon>Bacteria</taxon>
        <taxon>Pseudomonadati</taxon>
        <taxon>Pseudomonadota</taxon>
        <taxon>Gammaproteobacteria</taxon>
        <taxon>Enterobacterales</taxon>
        <taxon>Yersiniaceae</taxon>
        <taxon>Rouxiella</taxon>
    </lineage>
</organism>
<evidence type="ECO:0000313" key="2">
    <source>
        <dbReference type="Proteomes" id="UP000192536"/>
    </source>
</evidence>
<dbReference type="AlphaFoldDB" id="A0A1X0WAJ0"/>
<accession>A0A1X0WAJ0</accession>
<dbReference type="EMBL" id="MRWE01000043">
    <property type="protein sequence ID" value="ORJ23773.1"/>
    <property type="molecule type" value="Genomic_DNA"/>
</dbReference>
<sequence length="63" mass="7267">MKLDNDDAFKLASKYMDSQAEQMTDVGYFVKFIEAYLRFEEWLAAADPIEAAKKSKKPFRVGL</sequence>
<dbReference type="Proteomes" id="UP000192536">
    <property type="component" value="Unassembled WGS sequence"/>
</dbReference>
<evidence type="ECO:0000313" key="1">
    <source>
        <dbReference type="EMBL" id="ORJ23773.1"/>
    </source>
</evidence>
<proteinExistence type="predicted"/>
<name>A0A1X0WAJ0_9GAMM</name>
<dbReference type="RefSeq" id="WP_084913200.1">
    <property type="nucleotide sequence ID" value="NZ_CAUQAZ010000028.1"/>
</dbReference>